<organism evidence="1 2">
    <name type="scientific">Hymenoscyphus fraxineus</name>
    <dbReference type="NCBI Taxonomy" id="746836"/>
    <lineage>
        <taxon>Eukaryota</taxon>
        <taxon>Fungi</taxon>
        <taxon>Dikarya</taxon>
        <taxon>Ascomycota</taxon>
        <taxon>Pezizomycotina</taxon>
        <taxon>Leotiomycetes</taxon>
        <taxon>Helotiales</taxon>
        <taxon>Helotiaceae</taxon>
        <taxon>Hymenoscyphus</taxon>
    </lineage>
</organism>
<name>A0A9N9L325_9HELO</name>
<keyword evidence="2" id="KW-1185">Reference proteome</keyword>
<gene>
    <name evidence="1" type="ORF">HYFRA_00012181</name>
</gene>
<evidence type="ECO:0000313" key="1">
    <source>
        <dbReference type="EMBL" id="CAG8959021.1"/>
    </source>
</evidence>
<dbReference type="Proteomes" id="UP000696280">
    <property type="component" value="Unassembled WGS sequence"/>
</dbReference>
<comment type="caution">
    <text evidence="1">The sequence shown here is derived from an EMBL/GenBank/DDBJ whole genome shotgun (WGS) entry which is preliminary data.</text>
</comment>
<reference evidence="1" key="1">
    <citation type="submission" date="2021-07" db="EMBL/GenBank/DDBJ databases">
        <authorList>
            <person name="Durling M."/>
        </authorList>
    </citation>
    <scope>NUCLEOTIDE SEQUENCE</scope>
</reference>
<dbReference type="AlphaFoldDB" id="A0A9N9L325"/>
<protein>
    <submittedName>
        <fullName evidence="1">Uncharacterized protein</fullName>
    </submittedName>
</protein>
<evidence type="ECO:0000313" key="2">
    <source>
        <dbReference type="Proteomes" id="UP000696280"/>
    </source>
</evidence>
<proteinExistence type="predicted"/>
<dbReference type="EMBL" id="CAJVRL010000087">
    <property type="protein sequence ID" value="CAG8959021.1"/>
    <property type="molecule type" value="Genomic_DNA"/>
</dbReference>
<sequence>MQMLLLLLTRLKDDSKTWVKTRTSRVGHQEMYVVELEETRFEVVPLTPHTRPRYHSHPTVLIKKAYEKLSTSQ</sequence>
<accession>A0A9N9L325</accession>